<sequence>MKLRKKVEMLFVQLKRILGVGRLRLRGLCGASDEFVLTTTAQNLRILTKICPAQQHTCKA</sequence>
<evidence type="ECO:0008006" key="3">
    <source>
        <dbReference type="Google" id="ProtNLM"/>
    </source>
</evidence>
<dbReference type="STRING" id="1685378.AVO44_18135"/>
<comment type="caution">
    <text evidence="1">The sequence shown here is derived from an EMBL/GenBank/DDBJ whole genome shotgun (WGS) entry which is preliminary data.</text>
</comment>
<gene>
    <name evidence="1" type="ORF">AVO44_18135</name>
</gene>
<proteinExistence type="predicted"/>
<evidence type="ECO:0000313" key="2">
    <source>
        <dbReference type="Proteomes" id="UP000053690"/>
    </source>
</evidence>
<reference evidence="2" key="1">
    <citation type="submission" date="2015-12" db="EMBL/GenBank/DDBJ databases">
        <authorList>
            <person name="Zhang G."/>
            <person name="Stingl U."/>
        </authorList>
    </citation>
    <scope>NUCLEOTIDE SEQUENCE [LARGE SCALE GENOMIC DNA]</scope>
    <source>
        <strain evidence="2">ZGT108</strain>
    </source>
</reference>
<dbReference type="EMBL" id="LQBP01000011">
    <property type="protein sequence ID" value="KUJ77296.1"/>
    <property type="molecule type" value="Genomic_DNA"/>
</dbReference>
<evidence type="ECO:0000313" key="1">
    <source>
        <dbReference type="EMBL" id="KUJ77296.1"/>
    </source>
</evidence>
<dbReference type="Proteomes" id="UP000053690">
    <property type="component" value="Unassembled WGS sequence"/>
</dbReference>
<protein>
    <recommendedName>
        <fullName evidence="3">Transposase DDE domain-containing protein</fullName>
    </recommendedName>
</protein>
<organism evidence="1 2">
    <name type="scientific">Ruegeria profundi</name>
    <dbReference type="NCBI Taxonomy" id="1685378"/>
    <lineage>
        <taxon>Bacteria</taxon>
        <taxon>Pseudomonadati</taxon>
        <taxon>Pseudomonadota</taxon>
        <taxon>Alphaproteobacteria</taxon>
        <taxon>Rhodobacterales</taxon>
        <taxon>Roseobacteraceae</taxon>
        <taxon>Ruegeria</taxon>
    </lineage>
</organism>
<accession>A0A0X3TS47</accession>
<dbReference type="AlphaFoldDB" id="A0A0X3TS47"/>
<name>A0A0X3TS47_9RHOB</name>
<keyword evidence="2" id="KW-1185">Reference proteome</keyword>